<dbReference type="Pfam" id="PF08974">
    <property type="entry name" value="DUF1877"/>
    <property type="match status" value="1"/>
</dbReference>
<accession>I0KZG6</accession>
<evidence type="ECO:0000313" key="2">
    <source>
        <dbReference type="Proteomes" id="UP000003448"/>
    </source>
</evidence>
<dbReference type="EMBL" id="CAIE01000016">
    <property type="protein sequence ID" value="CCH16963.1"/>
    <property type="molecule type" value="Genomic_DNA"/>
</dbReference>
<dbReference type="AlphaFoldDB" id="I0KZG6"/>
<proteinExistence type="predicted"/>
<organism evidence="1 2">
    <name type="scientific">Micromonospora lupini str. Lupac 08</name>
    <dbReference type="NCBI Taxonomy" id="1150864"/>
    <lineage>
        <taxon>Bacteria</taxon>
        <taxon>Bacillati</taxon>
        <taxon>Actinomycetota</taxon>
        <taxon>Actinomycetes</taxon>
        <taxon>Micromonosporales</taxon>
        <taxon>Micromonosporaceae</taxon>
        <taxon>Micromonospora</taxon>
    </lineage>
</organism>
<dbReference type="eggNOG" id="ENOG5032ZS5">
    <property type="taxonomic scope" value="Bacteria"/>
</dbReference>
<evidence type="ECO:0000313" key="1">
    <source>
        <dbReference type="EMBL" id="CCH16963.1"/>
    </source>
</evidence>
<protein>
    <recommendedName>
        <fullName evidence="3">DUF1877 domain-containing protein</fullName>
    </recommendedName>
</protein>
<dbReference type="Proteomes" id="UP000003448">
    <property type="component" value="Unassembled WGS sequence"/>
</dbReference>
<reference evidence="2" key="1">
    <citation type="journal article" date="2012" name="J. Bacteriol.">
        <title>Genome Sequence of Micromonospora lupini Lupac 08, Isolated from Root Nodules of Lupinus angustifolius.</title>
        <authorList>
            <person name="Alonso-Vega P."/>
            <person name="Normand P."/>
            <person name="Bacigalupe R."/>
            <person name="Pujic P."/>
            <person name="Lajus A."/>
            <person name="Vallenet D."/>
            <person name="Carro L."/>
            <person name="Coll P."/>
            <person name="Trujillo M.E."/>
        </authorList>
    </citation>
    <scope>NUCLEOTIDE SEQUENCE [LARGE SCALE GENOMIC DNA]</scope>
    <source>
        <strain evidence="2">Lupac 08</strain>
    </source>
</reference>
<gene>
    <name evidence="1" type="ORF">MILUP08_41880</name>
</gene>
<dbReference type="SUPFAM" id="SSF111069">
    <property type="entry name" value="Hypothetical protein yfbM"/>
    <property type="match status" value="1"/>
</dbReference>
<name>I0KZG6_9ACTN</name>
<dbReference type="InterPro" id="IPR035944">
    <property type="entry name" value="YfbM-like_sf"/>
</dbReference>
<dbReference type="STRING" id="1150864.MILUP08_41880"/>
<dbReference type="Gene3D" id="3.40.1760.10">
    <property type="entry name" value="YfbM-like super family"/>
    <property type="match status" value="1"/>
</dbReference>
<evidence type="ECO:0008006" key="3">
    <source>
        <dbReference type="Google" id="ProtNLM"/>
    </source>
</evidence>
<comment type="caution">
    <text evidence="1">The sequence shown here is derived from an EMBL/GenBank/DDBJ whole genome shotgun (WGS) entry which is preliminary data.</text>
</comment>
<dbReference type="InterPro" id="IPR015068">
    <property type="entry name" value="DUF1877"/>
</dbReference>
<keyword evidence="2" id="KW-1185">Reference proteome</keyword>
<sequence length="167" mass="17880">MGMELIGRRLSVEELRAVLDDPATVSLLLFGDLDDEDAEMPDPELDLHKSWHALHYLLAGTAAEVDDPAAAAVLGGVDIGEEGGYGPPRLLDVETVRVVAAALDMLDVDTLRARFDPDALASADVYPGGWARGVNDFDKFLAPAFADLCRFYRSAAGENQAVLLAIV</sequence>